<accession>A0ABT6KME9</accession>
<dbReference type="Proteomes" id="UP001160142">
    <property type="component" value="Unassembled WGS sequence"/>
</dbReference>
<evidence type="ECO:0000313" key="2">
    <source>
        <dbReference type="EMBL" id="MDH6181184.1"/>
    </source>
</evidence>
<feature type="domain" description="Histone acetyltransferase Rv0428c-like SH3" evidence="1">
    <location>
        <begin position="9"/>
        <end position="59"/>
    </location>
</feature>
<dbReference type="EMBL" id="JARXVQ010000001">
    <property type="protein sequence ID" value="MDH6181184.1"/>
    <property type="molecule type" value="Genomic_DNA"/>
</dbReference>
<organism evidence="2 3">
    <name type="scientific">Antiquaquibacter oligotrophicus</name>
    <dbReference type="NCBI Taxonomy" id="2880260"/>
    <lineage>
        <taxon>Bacteria</taxon>
        <taxon>Bacillati</taxon>
        <taxon>Actinomycetota</taxon>
        <taxon>Actinomycetes</taxon>
        <taxon>Micrococcales</taxon>
        <taxon>Microbacteriaceae</taxon>
        <taxon>Antiquaquibacter</taxon>
    </lineage>
</organism>
<sequence length="71" mass="7673">MSEAFPYSAGTRVVVRHRLDDGRASDALGWVHVSDSTHCVIATKRGLETIAIADIIAMKEVPPPPPPRHTA</sequence>
<evidence type="ECO:0000313" key="3">
    <source>
        <dbReference type="Proteomes" id="UP001160142"/>
    </source>
</evidence>
<dbReference type="InterPro" id="IPR056934">
    <property type="entry name" value="SH3_Rv0428c"/>
</dbReference>
<evidence type="ECO:0000259" key="1">
    <source>
        <dbReference type="Pfam" id="PF24551"/>
    </source>
</evidence>
<gene>
    <name evidence="2" type="ORF">M2152_001366</name>
</gene>
<keyword evidence="3" id="KW-1185">Reference proteome</keyword>
<proteinExistence type="predicted"/>
<comment type="caution">
    <text evidence="2">The sequence shown here is derived from an EMBL/GenBank/DDBJ whole genome shotgun (WGS) entry which is preliminary data.</text>
</comment>
<protein>
    <recommendedName>
        <fullName evidence="1">Histone acetyltransferase Rv0428c-like SH3 domain-containing protein</fullName>
    </recommendedName>
</protein>
<dbReference type="RefSeq" id="WP_322133503.1">
    <property type="nucleotide sequence ID" value="NZ_CP085036.1"/>
</dbReference>
<reference evidence="2 3" key="1">
    <citation type="submission" date="2023-04" db="EMBL/GenBank/DDBJ databases">
        <title>Genome Encyclopedia of Bacteria and Archaea VI: Functional Genomics of Type Strains.</title>
        <authorList>
            <person name="Whitman W."/>
        </authorList>
    </citation>
    <scope>NUCLEOTIDE SEQUENCE [LARGE SCALE GENOMIC DNA]</scope>
    <source>
        <strain evidence="2 3">SG_E_30_P1</strain>
    </source>
</reference>
<name>A0ABT6KME9_9MICO</name>
<dbReference type="Pfam" id="PF24551">
    <property type="entry name" value="SH3_Rv0428c"/>
    <property type="match status" value="1"/>
</dbReference>